<dbReference type="EMBL" id="CP065689">
    <property type="protein sequence ID" value="QPS59009.1"/>
    <property type="molecule type" value="Genomic_DNA"/>
</dbReference>
<keyword evidence="6" id="KW-1185">Reference proteome</keyword>
<gene>
    <name evidence="3" type="ORF">I6G51_08790</name>
    <name evidence="4" type="ORF">NCTC10288_01133</name>
</gene>
<dbReference type="Proteomes" id="UP000249264">
    <property type="component" value="Chromosome 1"/>
</dbReference>
<evidence type="ECO:0000256" key="2">
    <source>
        <dbReference type="SAM" id="SignalP"/>
    </source>
</evidence>
<evidence type="ECO:0008006" key="7">
    <source>
        <dbReference type="Google" id="ProtNLM"/>
    </source>
</evidence>
<feature type="signal peptide" evidence="2">
    <location>
        <begin position="1"/>
        <end position="24"/>
    </location>
</feature>
<dbReference type="OrthoDB" id="4425720at2"/>
<dbReference type="RefSeq" id="WP_039675628.1">
    <property type="nucleotide sequence ID" value="NZ_CP065689.1"/>
</dbReference>
<evidence type="ECO:0000313" key="6">
    <source>
        <dbReference type="Proteomes" id="UP000594905"/>
    </source>
</evidence>
<dbReference type="Proteomes" id="UP000594905">
    <property type="component" value="Chromosome"/>
</dbReference>
<evidence type="ECO:0000313" key="5">
    <source>
        <dbReference type="Proteomes" id="UP000249264"/>
    </source>
</evidence>
<keyword evidence="1" id="KW-0812">Transmembrane</keyword>
<feature type="chain" id="PRO_5016450499" description="Secreted protein" evidence="2">
    <location>
        <begin position="25"/>
        <end position="95"/>
    </location>
</feature>
<dbReference type="AlphaFoldDB" id="A0A2X4RC78"/>
<dbReference type="STRING" id="38301.NX84_07895"/>
<keyword evidence="2" id="KW-0732">Signal</keyword>
<reference evidence="4 5" key="1">
    <citation type="submission" date="2018-06" db="EMBL/GenBank/DDBJ databases">
        <authorList>
            <consortium name="Pathogen Informatics"/>
            <person name="Doyle S."/>
        </authorList>
    </citation>
    <scope>NUCLEOTIDE SEQUENCE [LARGE SCALE GENOMIC DNA]</scope>
    <source>
        <strain evidence="4 5">NCTC10288</strain>
    </source>
</reference>
<organism evidence="4 5">
    <name type="scientific">Corynebacterium minutissimum</name>
    <dbReference type="NCBI Taxonomy" id="38301"/>
    <lineage>
        <taxon>Bacteria</taxon>
        <taxon>Bacillati</taxon>
        <taxon>Actinomycetota</taxon>
        <taxon>Actinomycetes</taxon>
        <taxon>Mycobacteriales</taxon>
        <taxon>Corynebacteriaceae</taxon>
        <taxon>Corynebacterium</taxon>
    </lineage>
</organism>
<keyword evidence="1" id="KW-1133">Transmembrane helix</keyword>
<evidence type="ECO:0000313" key="3">
    <source>
        <dbReference type="EMBL" id="QPS59009.1"/>
    </source>
</evidence>
<reference evidence="3 6" key="2">
    <citation type="submission" date="2020-12" db="EMBL/GenBank/DDBJ databases">
        <title>FDA dAtabase for Regulatory Grade micrObial Sequences (FDA-ARGOS): Supporting development and validation of Infectious Disease Dx tests.</title>
        <authorList>
            <person name="Sproer C."/>
            <person name="Gronow S."/>
            <person name="Severitt S."/>
            <person name="Schroder I."/>
            <person name="Tallon L."/>
            <person name="Sadzewicz L."/>
            <person name="Zhao X."/>
            <person name="Boylan J."/>
            <person name="Ott S."/>
            <person name="Bowen H."/>
            <person name="Vavikolanu K."/>
            <person name="Mehta A."/>
            <person name="Aluvathingal J."/>
            <person name="Nadendla S."/>
            <person name="Lowell S."/>
            <person name="Myers T."/>
            <person name="Yan Y."/>
            <person name="Sichtig H."/>
        </authorList>
    </citation>
    <scope>NUCLEOTIDE SEQUENCE [LARGE SCALE GENOMIC DNA]</scope>
    <source>
        <strain evidence="3 6">FDAARGOS_894</strain>
    </source>
</reference>
<evidence type="ECO:0000256" key="1">
    <source>
        <dbReference type="SAM" id="Phobius"/>
    </source>
</evidence>
<feature type="transmembrane region" description="Helical" evidence="1">
    <location>
        <begin position="65"/>
        <end position="86"/>
    </location>
</feature>
<keyword evidence="1" id="KW-0472">Membrane</keyword>
<name>A0A2X4RC78_9CORY</name>
<dbReference type="KEGG" id="cmin:NCTC10288_01133"/>
<sequence>MRRTIIAFSTAVALTFSGTAAATAAESSVKTTNSSAISSKAEDSSYYQKLRESAASSNDPDLNRFYVVLLDGLIGLAAFAVIGSLYGELAKRLPF</sequence>
<dbReference type="EMBL" id="LS483460">
    <property type="protein sequence ID" value="SQH99836.1"/>
    <property type="molecule type" value="Genomic_DNA"/>
</dbReference>
<evidence type="ECO:0000313" key="4">
    <source>
        <dbReference type="EMBL" id="SQH99836.1"/>
    </source>
</evidence>
<protein>
    <recommendedName>
        <fullName evidence="7">Secreted protein</fullName>
    </recommendedName>
</protein>
<proteinExistence type="predicted"/>
<dbReference type="GeneID" id="70783045"/>
<accession>A0A2X4RC78</accession>